<dbReference type="AlphaFoldDB" id="A0A8E1BZF0"/>
<reference evidence="2 3" key="1">
    <citation type="submission" date="2014-02" db="EMBL/GenBank/DDBJ databases">
        <title>Draft genome sequence of Rickettsia buchneri sp. nov. ISO7T.</title>
        <authorList>
            <person name="Felsheim R.F."/>
            <person name="Kurtti T.J."/>
            <person name="Munderloh U.G."/>
        </authorList>
    </citation>
    <scope>NUCLEOTIDE SEQUENCE [LARGE SCALE GENOMIC DNA]</scope>
    <source>
        <strain evidence="2 3">ISO7</strain>
    </source>
</reference>
<comment type="caution">
    <text evidence="2">The sequence shown here is derived from an EMBL/GenBank/DDBJ whole genome shotgun (WGS) entry which is preliminary data.</text>
</comment>
<dbReference type="EMBL" id="JFKF01000179">
    <property type="protein sequence ID" value="KDO02317.1"/>
    <property type="molecule type" value="Genomic_DNA"/>
</dbReference>
<feature type="transmembrane region" description="Helical" evidence="1">
    <location>
        <begin position="6"/>
        <end position="27"/>
    </location>
</feature>
<keyword evidence="3" id="KW-1185">Reference proteome</keyword>
<dbReference type="Proteomes" id="UP000027161">
    <property type="component" value="Unassembled WGS sequence"/>
</dbReference>
<gene>
    <name evidence="2" type="ORF">REISMN_07735</name>
</gene>
<evidence type="ECO:0000313" key="3">
    <source>
        <dbReference type="Proteomes" id="UP000027161"/>
    </source>
</evidence>
<evidence type="ECO:0000256" key="1">
    <source>
        <dbReference type="SAM" id="Phobius"/>
    </source>
</evidence>
<sequence length="66" mass="7882">MELEKVFSLIFVAVAIIYIVVMFYFLINVEKHSLAKQQREERLHIEVTKDRKQREPQNTIVLKNGH</sequence>
<evidence type="ECO:0000313" key="2">
    <source>
        <dbReference type="EMBL" id="KDO02317.1"/>
    </source>
</evidence>
<keyword evidence="1" id="KW-0472">Membrane</keyword>
<keyword evidence="1" id="KW-1133">Transmembrane helix</keyword>
<name>A0A8E1BZF0_9RICK</name>
<protein>
    <submittedName>
        <fullName evidence="2">Uncharacterized protein</fullName>
    </submittedName>
</protein>
<accession>A0A8E1BZF0</accession>
<keyword evidence="1" id="KW-0812">Transmembrane</keyword>
<proteinExistence type="predicted"/>
<organism evidence="2 3">
    <name type="scientific">Rickettsia tamurae subsp. buchneri</name>
    <dbReference type="NCBI Taxonomy" id="1462938"/>
    <lineage>
        <taxon>Bacteria</taxon>
        <taxon>Pseudomonadati</taxon>
        <taxon>Pseudomonadota</taxon>
        <taxon>Alphaproteobacteria</taxon>
        <taxon>Rickettsiales</taxon>
        <taxon>Rickettsiaceae</taxon>
        <taxon>Rickettsieae</taxon>
        <taxon>Rickettsia</taxon>
        <taxon>spotted fever group</taxon>
    </lineage>
</organism>